<evidence type="ECO:0000256" key="1">
    <source>
        <dbReference type="ARBA" id="ARBA00023180"/>
    </source>
</evidence>
<dbReference type="AlphaFoldDB" id="A0A182LYM5"/>
<feature type="transmembrane region" description="Helical" evidence="3">
    <location>
        <begin position="406"/>
        <end position="434"/>
    </location>
</feature>
<dbReference type="GO" id="GO:0004930">
    <property type="term" value="F:G protein-coupled receptor activity"/>
    <property type="evidence" value="ECO:0007669"/>
    <property type="project" value="TreeGrafter"/>
</dbReference>
<keyword evidence="3" id="KW-0812">Transmembrane</keyword>
<feature type="compositionally biased region" description="Polar residues" evidence="2">
    <location>
        <begin position="855"/>
        <end position="868"/>
    </location>
</feature>
<keyword evidence="5" id="KW-1185">Reference proteome</keyword>
<keyword evidence="3" id="KW-1133">Transmembrane helix</keyword>
<dbReference type="Proteomes" id="UP000075883">
    <property type="component" value="Unassembled WGS sequence"/>
</dbReference>
<reference evidence="5" key="1">
    <citation type="submission" date="2013-09" db="EMBL/GenBank/DDBJ databases">
        <title>The Genome Sequence of Anopheles culicifacies species A.</title>
        <authorList>
            <consortium name="The Broad Institute Genomics Platform"/>
            <person name="Neafsey D.E."/>
            <person name="Besansky N."/>
            <person name="Howell P."/>
            <person name="Walton C."/>
            <person name="Young S.K."/>
            <person name="Zeng Q."/>
            <person name="Gargeya S."/>
            <person name="Fitzgerald M."/>
            <person name="Haas B."/>
            <person name="Abouelleil A."/>
            <person name="Allen A.W."/>
            <person name="Alvarado L."/>
            <person name="Arachchi H.M."/>
            <person name="Berlin A.M."/>
            <person name="Chapman S.B."/>
            <person name="Gainer-Dewar J."/>
            <person name="Goldberg J."/>
            <person name="Griggs A."/>
            <person name="Gujja S."/>
            <person name="Hansen M."/>
            <person name="Howarth C."/>
            <person name="Imamovic A."/>
            <person name="Ireland A."/>
            <person name="Larimer J."/>
            <person name="McCowan C."/>
            <person name="Murphy C."/>
            <person name="Pearson M."/>
            <person name="Poon T.W."/>
            <person name="Priest M."/>
            <person name="Roberts A."/>
            <person name="Saif S."/>
            <person name="Shea T."/>
            <person name="Sisk P."/>
            <person name="Sykes S."/>
            <person name="Wortman J."/>
            <person name="Nusbaum C."/>
            <person name="Birren B."/>
        </authorList>
    </citation>
    <scope>NUCLEOTIDE SEQUENCE [LARGE SCALE GENOMIC DNA]</scope>
    <source>
        <strain evidence="5">A-37</strain>
    </source>
</reference>
<dbReference type="InterPro" id="IPR051587">
    <property type="entry name" value="Adhesion_GPCR"/>
</dbReference>
<feature type="region of interest" description="Disordered" evidence="2">
    <location>
        <begin position="828"/>
        <end position="871"/>
    </location>
</feature>
<dbReference type="Gene3D" id="2.60.220.50">
    <property type="match status" value="1"/>
</dbReference>
<evidence type="ECO:0000313" key="5">
    <source>
        <dbReference type="Proteomes" id="UP000075883"/>
    </source>
</evidence>
<name>A0A182LYM5_9DIPT</name>
<feature type="transmembrane region" description="Helical" evidence="3">
    <location>
        <begin position="371"/>
        <end position="394"/>
    </location>
</feature>
<feature type="transmembrane region" description="Helical" evidence="3">
    <location>
        <begin position="308"/>
        <end position="333"/>
    </location>
</feature>
<keyword evidence="1" id="KW-0325">Glycoprotein</keyword>
<dbReference type="GO" id="GO:0007189">
    <property type="term" value="P:adenylate cyclase-activating G protein-coupled receptor signaling pathway"/>
    <property type="evidence" value="ECO:0007669"/>
    <property type="project" value="TreeGrafter"/>
</dbReference>
<feature type="transmembrane region" description="Helical" evidence="3">
    <location>
        <begin position="454"/>
        <end position="479"/>
    </location>
</feature>
<organism evidence="4 5">
    <name type="scientific">Anopheles culicifacies</name>
    <dbReference type="NCBI Taxonomy" id="139723"/>
    <lineage>
        <taxon>Eukaryota</taxon>
        <taxon>Metazoa</taxon>
        <taxon>Ecdysozoa</taxon>
        <taxon>Arthropoda</taxon>
        <taxon>Hexapoda</taxon>
        <taxon>Insecta</taxon>
        <taxon>Pterygota</taxon>
        <taxon>Neoptera</taxon>
        <taxon>Endopterygota</taxon>
        <taxon>Diptera</taxon>
        <taxon>Nematocera</taxon>
        <taxon>Culicoidea</taxon>
        <taxon>Culicidae</taxon>
        <taxon>Anophelinae</taxon>
        <taxon>Anopheles</taxon>
        <taxon>culicifacies species complex</taxon>
    </lineage>
</organism>
<accession>A0A182LYM5</accession>
<proteinExistence type="predicted"/>
<evidence type="ECO:0000313" key="4">
    <source>
        <dbReference type="EnsemblMetazoa" id="ACUA005117-PA"/>
    </source>
</evidence>
<feature type="compositionally biased region" description="Low complexity" evidence="2">
    <location>
        <begin position="844"/>
        <end position="854"/>
    </location>
</feature>
<dbReference type="PANTHER" id="PTHR45813:SF8">
    <property type="entry name" value="IG-LIKE DOMAIN-CONTAINING PROTEIN"/>
    <property type="match status" value="1"/>
</dbReference>
<feature type="transmembrane region" description="Helical" evidence="3">
    <location>
        <begin position="534"/>
        <end position="553"/>
    </location>
</feature>
<evidence type="ECO:0000256" key="2">
    <source>
        <dbReference type="SAM" id="MobiDB-lite"/>
    </source>
</evidence>
<dbReference type="EnsemblMetazoa" id="ACUA005117-RA">
    <property type="protein sequence ID" value="ACUA005117-PA"/>
    <property type="gene ID" value="ACUA005117"/>
</dbReference>
<feature type="transmembrane region" description="Helical" evidence="3">
    <location>
        <begin position="502"/>
        <end position="522"/>
    </location>
</feature>
<feature type="region of interest" description="Disordered" evidence="2">
    <location>
        <begin position="770"/>
        <end position="800"/>
    </location>
</feature>
<dbReference type="VEuPathDB" id="VectorBase:ACUA005117"/>
<keyword evidence="3" id="KW-0472">Membrane</keyword>
<dbReference type="PANTHER" id="PTHR45813">
    <property type="entry name" value="IG-LIKE DOMAIN-CONTAINING PROTEIN"/>
    <property type="match status" value="1"/>
</dbReference>
<sequence>MQSCLKFATTHAATFLPGEGGVLLGLLQEVFSYIEATGTRHEQEIVSDIILRIVDVVMQNKASLNSQQQIKQLQDLVQAAALNHETTMAAPISSSSSSALGPVAGAGVKHAASTTATHQLNSFYLYTETVKGLPFNLQIYGDQLYSDQLYMEMDRSASLQDIVANGTVLVTVISYKNLTSFLPRFYFAKNSFGTDIDYIPASKIISSWLYYANRTGSEANQPLHVPLEAAHVEIIFQHENSPTTEWIPLCGYDSKATFEPTWRTDLCITENLLENITRCICPLSGTFVVLLAKKNYNPTVPKTTTRPILVVISCGCCFLQSCIAFAIMLPILYQRRCCVTFLKMQFCSATSMAMAIFILGLLQLFPPEWYALVMALLSGFLLLSTSTLVAITVLVTTELHGPSRKLIAATNLATGISGSIGLSWFLPILCAASTPLVYNVMVESPSHWWHASDSFGFVLFVIIEVLFVVLFVLLFITLIKRLLYLARKHDKHNTSILRRIRLLYRTGLLFVSNVLCHTFYLVYVNTDGLTSGGYLFGGTSIALGFCILFSFIVKAELKQDTTESTSSKSSTKNSLDENFCSGSINSPLSCGCCAVYTNQELDKDNECLSSVGKTTKIPLTILSSQQAPASGQTVQQQGSSVQQQTTPHITTIEPCMQVDLEGHSMDTFLGAAGGLCNYATVATPSFGGGACYDLAGNSIIGIRGKALEVGNDGKKVVTVIESSTQLPPPGTGTLPRPTGKAIMATTSSSTPTPTSSSTVPLIPYYSEQSGSNPGAAAVHNKPSPAPPIITVTSTDDGRTGGRIDGMLDRISHDLDYLLNRTGDIVPCSSTSSSTSSVVPIQLRPTTGGTSPGSTVNSAQTASPQQGSISAPLIPTCHSVHEVIIEESEEVDS</sequence>
<feature type="transmembrane region" description="Helical" evidence="3">
    <location>
        <begin position="345"/>
        <end position="365"/>
    </location>
</feature>
<protein>
    <submittedName>
        <fullName evidence="4">Uncharacterized protein</fullName>
    </submittedName>
</protein>
<dbReference type="EMBL" id="AXCM01001405">
    <property type="status" value="NOT_ANNOTATED_CDS"/>
    <property type="molecule type" value="Genomic_DNA"/>
</dbReference>
<dbReference type="InterPro" id="IPR046338">
    <property type="entry name" value="GAIN_dom_sf"/>
</dbReference>
<evidence type="ECO:0000256" key="3">
    <source>
        <dbReference type="SAM" id="Phobius"/>
    </source>
</evidence>
<reference evidence="4" key="2">
    <citation type="submission" date="2020-05" db="UniProtKB">
        <authorList>
            <consortium name="EnsemblMetazoa"/>
        </authorList>
    </citation>
    <scope>IDENTIFICATION</scope>
    <source>
        <strain evidence="4">A-37</strain>
    </source>
</reference>